<dbReference type="InterPro" id="IPR000119">
    <property type="entry name" value="Hist_DNA-bd"/>
</dbReference>
<evidence type="ECO:0000313" key="6">
    <source>
        <dbReference type="EMBL" id="MBB3925230.1"/>
    </source>
</evidence>
<evidence type="ECO:0000313" key="7">
    <source>
        <dbReference type="Proteomes" id="UP000571950"/>
    </source>
</evidence>
<evidence type="ECO:0000256" key="2">
    <source>
        <dbReference type="ARBA" id="ARBA00010529"/>
    </source>
</evidence>
<dbReference type="EMBL" id="JACIDT010000002">
    <property type="protein sequence ID" value="MBB3925230.1"/>
    <property type="molecule type" value="Genomic_DNA"/>
</dbReference>
<dbReference type="GO" id="GO:0042802">
    <property type="term" value="F:identical protein binding"/>
    <property type="evidence" value="ECO:0007669"/>
    <property type="project" value="UniProtKB-ARBA"/>
</dbReference>
<dbReference type="Proteomes" id="UP000571950">
    <property type="component" value="Unassembled WGS sequence"/>
</dbReference>
<comment type="caution">
    <text evidence="6">The sequence shown here is derived from an EMBL/GenBank/DDBJ whole genome shotgun (WGS) entry which is preliminary data.</text>
</comment>
<dbReference type="RefSeq" id="WP_188070765.1">
    <property type="nucleotide sequence ID" value="NZ_BSPS01000030.1"/>
</dbReference>
<dbReference type="PANTHER" id="PTHR33175">
    <property type="entry name" value="DNA-BINDING PROTEIN HU"/>
    <property type="match status" value="1"/>
</dbReference>
<evidence type="ECO:0000256" key="5">
    <source>
        <dbReference type="RuleBase" id="RU003939"/>
    </source>
</evidence>
<accession>A0A7W6FNZ5</accession>
<dbReference type="GO" id="GO:1990178">
    <property type="term" value="C:HU-DNA complex"/>
    <property type="evidence" value="ECO:0007669"/>
    <property type="project" value="UniProtKB-ARBA"/>
</dbReference>
<proteinExistence type="inferred from homology"/>
<evidence type="ECO:0000256" key="4">
    <source>
        <dbReference type="ARBA" id="ARBA00023125"/>
    </source>
</evidence>
<dbReference type="PANTHER" id="PTHR33175:SF3">
    <property type="entry name" value="DNA-BINDING PROTEIN HU-BETA"/>
    <property type="match status" value="1"/>
</dbReference>
<dbReference type="InterPro" id="IPR020816">
    <property type="entry name" value="Histone-like_DNA-bd_CS"/>
</dbReference>
<dbReference type="GO" id="GO:0030527">
    <property type="term" value="F:structural constituent of chromatin"/>
    <property type="evidence" value="ECO:0007669"/>
    <property type="project" value="InterPro"/>
</dbReference>
<protein>
    <submittedName>
        <fullName evidence="6">DNA-binding protein HU-beta</fullName>
    </submittedName>
</protein>
<dbReference type="GO" id="GO:0005829">
    <property type="term" value="C:cytosol"/>
    <property type="evidence" value="ECO:0007669"/>
    <property type="project" value="TreeGrafter"/>
</dbReference>
<dbReference type="CDD" id="cd13831">
    <property type="entry name" value="HU"/>
    <property type="match status" value="1"/>
</dbReference>
<dbReference type="PROSITE" id="PS00045">
    <property type="entry name" value="HISTONE_LIKE"/>
    <property type="match status" value="1"/>
</dbReference>
<keyword evidence="7" id="KW-1185">Reference proteome</keyword>
<comment type="function">
    <text evidence="1">Histone-like DNA-binding protein which is capable of wrapping DNA to stabilize it, and thus to prevent its denaturation under extreme environmental conditions.</text>
</comment>
<dbReference type="GO" id="GO:0006351">
    <property type="term" value="P:DNA-templated transcription"/>
    <property type="evidence" value="ECO:0007669"/>
    <property type="project" value="UniProtKB-ARBA"/>
</dbReference>
<keyword evidence="4 6" id="KW-0238">DNA-binding</keyword>
<name>A0A7W6FNZ5_9SPHN</name>
<dbReference type="InterPro" id="IPR010992">
    <property type="entry name" value="IHF-like_DNA-bd_dom_sf"/>
</dbReference>
<dbReference type="AlphaFoldDB" id="A0A7W6FNZ5"/>
<dbReference type="GO" id="GO:1990103">
    <property type="term" value="C:DnaA-HU complex"/>
    <property type="evidence" value="ECO:0007669"/>
    <property type="project" value="UniProtKB-ARBA"/>
</dbReference>
<dbReference type="FunFam" id="4.10.520.10:FF:000001">
    <property type="entry name" value="DNA-binding protein HU"/>
    <property type="match status" value="1"/>
</dbReference>
<dbReference type="SMART" id="SM00411">
    <property type="entry name" value="BHL"/>
    <property type="match status" value="1"/>
</dbReference>
<dbReference type="GO" id="GO:0030261">
    <property type="term" value="P:chromosome condensation"/>
    <property type="evidence" value="ECO:0007669"/>
    <property type="project" value="UniProtKB-KW"/>
</dbReference>
<dbReference type="Gene3D" id="4.10.520.10">
    <property type="entry name" value="IHF-like DNA-binding proteins"/>
    <property type="match status" value="1"/>
</dbReference>
<gene>
    <name evidence="6" type="ORF">GGR43_000931</name>
</gene>
<dbReference type="GO" id="GO:0003677">
    <property type="term" value="F:DNA binding"/>
    <property type="evidence" value="ECO:0007669"/>
    <property type="project" value="UniProtKB-KW"/>
</dbReference>
<dbReference type="PRINTS" id="PR01727">
    <property type="entry name" value="DNABINDINGHU"/>
</dbReference>
<organism evidence="6 7">
    <name type="scientific">Sphingobium jiangsuense</name>
    <dbReference type="NCBI Taxonomy" id="870476"/>
    <lineage>
        <taxon>Bacteria</taxon>
        <taxon>Pseudomonadati</taxon>
        <taxon>Pseudomonadota</taxon>
        <taxon>Alphaproteobacteria</taxon>
        <taxon>Sphingomonadales</taxon>
        <taxon>Sphingomonadaceae</taxon>
        <taxon>Sphingobium</taxon>
    </lineage>
</organism>
<comment type="similarity">
    <text evidence="2 5">Belongs to the bacterial histone-like protein family.</text>
</comment>
<dbReference type="Pfam" id="PF00216">
    <property type="entry name" value="Bac_DNA_binding"/>
    <property type="match status" value="1"/>
</dbReference>
<dbReference type="SUPFAM" id="SSF47729">
    <property type="entry name" value="IHF-like DNA-binding proteins"/>
    <property type="match status" value="1"/>
</dbReference>
<keyword evidence="3" id="KW-0226">DNA condensation</keyword>
<reference evidence="6 7" key="1">
    <citation type="submission" date="2020-08" db="EMBL/GenBank/DDBJ databases">
        <title>Genomic Encyclopedia of Type Strains, Phase IV (KMG-IV): sequencing the most valuable type-strain genomes for metagenomic binning, comparative biology and taxonomic classification.</title>
        <authorList>
            <person name="Goeker M."/>
        </authorList>
    </citation>
    <scope>NUCLEOTIDE SEQUENCE [LARGE SCALE GENOMIC DNA]</scope>
    <source>
        <strain evidence="6 7">DSM 26189</strain>
    </source>
</reference>
<sequence>MNKQDLISAVAESSGLSKADATKAVEGVFDAITGALKKGDEVRLVGFGTFSVSKRKASTGRNPRTGETMTIAASTQPKFKAGKGLKDAVN</sequence>
<evidence type="ECO:0000256" key="1">
    <source>
        <dbReference type="ARBA" id="ARBA00003819"/>
    </source>
</evidence>
<evidence type="ECO:0000256" key="3">
    <source>
        <dbReference type="ARBA" id="ARBA00023067"/>
    </source>
</evidence>
<dbReference type="GO" id="GO:0006270">
    <property type="term" value="P:DNA replication initiation"/>
    <property type="evidence" value="ECO:0007669"/>
    <property type="project" value="UniProtKB-ARBA"/>
</dbReference>